<dbReference type="Proteomes" id="UP000276133">
    <property type="component" value="Unassembled WGS sequence"/>
</dbReference>
<accession>A0A3M7Q290</accession>
<gene>
    <name evidence="2" type="ORF">BpHYR1_030861</name>
</gene>
<reference evidence="2 3" key="1">
    <citation type="journal article" date="2018" name="Sci. Rep.">
        <title>Genomic signatures of local adaptation to the degree of environmental predictability in rotifers.</title>
        <authorList>
            <person name="Franch-Gras L."/>
            <person name="Hahn C."/>
            <person name="Garcia-Roger E.M."/>
            <person name="Carmona M.J."/>
            <person name="Serra M."/>
            <person name="Gomez A."/>
        </authorList>
    </citation>
    <scope>NUCLEOTIDE SEQUENCE [LARGE SCALE GENOMIC DNA]</scope>
    <source>
        <strain evidence="2">HYR1</strain>
    </source>
</reference>
<evidence type="ECO:0000256" key="1">
    <source>
        <dbReference type="SAM" id="SignalP"/>
    </source>
</evidence>
<dbReference type="AlphaFoldDB" id="A0A3M7Q290"/>
<dbReference type="EMBL" id="REGN01007676">
    <property type="protein sequence ID" value="RNA05557.1"/>
    <property type="molecule type" value="Genomic_DNA"/>
</dbReference>
<feature type="chain" id="PRO_5018040617" description="Secreted protein" evidence="1">
    <location>
        <begin position="16"/>
        <end position="72"/>
    </location>
</feature>
<organism evidence="2 3">
    <name type="scientific">Brachionus plicatilis</name>
    <name type="common">Marine rotifer</name>
    <name type="synonym">Brachionus muelleri</name>
    <dbReference type="NCBI Taxonomy" id="10195"/>
    <lineage>
        <taxon>Eukaryota</taxon>
        <taxon>Metazoa</taxon>
        <taxon>Spiralia</taxon>
        <taxon>Gnathifera</taxon>
        <taxon>Rotifera</taxon>
        <taxon>Eurotatoria</taxon>
        <taxon>Monogononta</taxon>
        <taxon>Pseudotrocha</taxon>
        <taxon>Ploima</taxon>
        <taxon>Brachionidae</taxon>
        <taxon>Brachionus</taxon>
    </lineage>
</organism>
<sequence>MICVLNLVIMNSVNCYSWFVICNAHFIKTFERHVSGSLFKYFWRSYEMNVPVDGKQLCHHGHNFVRKTGRVL</sequence>
<evidence type="ECO:0000313" key="3">
    <source>
        <dbReference type="Proteomes" id="UP000276133"/>
    </source>
</evidence>
<evidence type="ECO:0000313" key="2">
    <source>
        <dbReference type="EMBL" id="RNA05557.1"/>
    </source>
</evidence>
<feature type="signal peptide" evidence="1">
    <location>
        <begin position="1"/>
        <end position="15"/>
    </location>
</feature>
<name>A0A3M7Q290_BRAPC</name>
<comment type="caution">
    <text evidence="2">The sequence shown here is derived from an EMBL/GenBank/DDBJ whole genome shotgun (WGS) entry which is preliminary data.</text>
</comment>
<keyword evidence="3" id="KW-1185">Reference proteome</keyword>
<proteinExistence type="predicted"/>
<keyword evidence="1" id="KW-0732">Signal</keyword>
<protein>
    <recommendedName>
        <fullName evidence="4">Secreted protein</fullName>
    </recommendedName>
</protein>
<evidence type="ECO:0008006" key="4">
    <source>
        <dbReference type="Google" id="ProtNLM"/>
    </source>
</evidence>